<keyword evidence="9 10" id="KW-0807">Transducer</keyword>
<feature type="transmembrane region" description="Helical" evidence="10">
    <location>
        <begin position="311"/>
        <end position="336"/>
    </location>
</feature>
<protein>
    <recommendedName>
        <fullName evidence="10">Odorant receptor</fullName>
    </recommendedName>
</protein>
<keyword evidence="3 10" id="KW-0716">Sensory transduction</keyword>
<sequence length="407" mass="46663">MHVSVQDPINEPRNPNYEKDIAYVTKHNKWVLASIGIWPTVLKNIGKILPKIVIGFNNLLCFFTLIQSALHIILEQKDTLLRLKFLGLIFFSFMSLMKYWALTIRKPEIEHCIEQVQSDWKQVEIENDRELMLKYGIIGRNLTIYSILFMYLSGIIYISIMQYAMGSQINEYNQTIKMLIYPAYGGYNIQKSPTYEIIYGVQCICEYVFDTIASGACGLAALFVTHACGQIDVVMSRLDDIVAGQYKKNSNANIRLMEIIKHHTKILKFSAVVETVLQEVFFLEFVSSTFVICLLEYYCITDWEQKNIISLTSYVLLLISMTFNMFLLCYIGDLLIEKSGNVGVAVFMIDWYHLPTKTIQNLILIMAMSNTPAKLSVGRILDLSLSTFGNVLKTTFVYLNFLQTAVM</sequence>
<dbReference type="PANTHER" id="PTHR21137:SF35">
    <property type="entry name" value="ODORANT RECEPTOR 19A-RELATED"/>
    <property type="match status" value="1"/>
</dbReference>
<dbReference type="GO" id="GO:0007165">
    <property type="term" value="P:signal transduction"/>
    <property type="evidence" value="ECO:0007669"/>
    <property type="project" value="UniProtKB-KW"/>
</dbReference>
<evidence type="ECO:0000256" key="6">
    <source>
        <dbReference type="ARBA" id="ARBA00022989"/>
    </source>
</evidence>
<evidence type="ECO:0000256" key="5">
    <source>
        <dbReference type="ARBA" id="ARBA00022725"/>
    </source>
</evidence>
<gene>
    <name evidence="11" type="primary">Or57</name>
</gene>
<name>A0A125S9Y6_APICC</name>
<evidence type="ECO:0000256" key="3">
    <source>
        <dbReference type="ARBA" id="ARBA00022606"/>
    </source>
</evidence>
<evidence type="ECO:0000256" key="2">
    <source>
        <dbReference type="ARBA" id="ARBA00022475"/>
    </source>
</evidence>
<evidence type="ECO:0000256" key="9">
    <source>
        <dbReference type="ARBA" id="ARBA00023224"/>
    </source>
</evidence>
<reference evidence="11" key="1">
    <citation type="submission" date="2015-09" db="EMBL/GenBank/DDBJ databases">
        <authorList>
            <person name="Jackson K.R."/>
            <person name="Lunt B.L."/>
            <person name="Fisher J.N.B."/>
            <person name="Gardner A.V."/>
            <person name="Bailey M.E."/>
            <person name="Deus L.M."/>
            <person name="Earl A.S."/>
            <person name="Gibby P.D."/>
            <person name="Hartmann K.A."/>
            <person name="Liu J.E."/>
            <person name="Manci A.M."/>
            <person name="Nielsen D.A."/>
            <person name="Solomon M.B."/>
            <person name="Breakwell D.P."/>
            <person name="Burnett S.H."/>
            <person name="Grose J.H."/>
        </authorList>
    </citation>
    <scope>NUCLEOTIDE SEQUENCE</scope>
    <source>
        <tissue evidence="11">Head</tissue>
    </source>
</reference>
<accession>A0A125S9Y6</accession>
<dbReference type="Pfam" id="PF02949">
    <property type="entry name" value="7tm_6"/>
    <property type="match status" value="1"/>
</dbReference>
<dbReference type="EMBL" id="KT716393">
    <property type="protein sequence ID" value="AME17982.1"/>
    <property type="molecule type" value="mRNA"/>
</dbReference>
<feature type="transmembrane region" description="Helical" evidence="10">
    <location>
        <begin position="52"/>
        <end position="74"/>
    </location>
</feature>
<organism evidence="11">
    <name type="scientific">Apis cerana cerana</name>
    <name type="common">Oriental honeybee</name>
    <dbReference type="NCBI Taxonomy" id="94128"/>
    <lineage>
        <taxon>Eukaryota</taxon>
        <taxon>Metazoa</taxon>
        <taxon>Ecdysozoa</taxon>
        <taxon>Arthropoda</taxon>
        <taxon>Hexapoda</taxon>
        <taxon>Insecta</taxon>
        <taxon>Pterygota</taxon>
        <taxon>Neoptera</taxon>
        <taxon>Endopterygota</taxon>
        <taxon>Hymenoptera</taxon>
        <taxon>Apocrita</taxon>
        <taxon>Aculeata</taxon>
        <taxon>Apoidea</taxon>
        <taxon>Anthophila</taxon>
        <taxon>Apidae</taxon>
        <taxon>Apis</taxon>
    </lineage>
</organism>
<dbReference type="GO" id="GO:0005886">
    <property type="term" value="C:plasma membrane"/>
    <property type="evidence" value="ECO:0007669"/>
    <property type="project" value="UniProtKB-SubCell"/>
</dbReference>
<keyword evidence="5 10" id="KW-0552">Olfaction</keyword>
<evidence type="ECO:0000256" key="1">
    <source>
        <dbReference type="ARBA" id="ARBA00004651"/>
    </source>
</evidence>
<dbReference type="GO" id="GO:0005549">
    <property type="term" value="F:odorant binding"/>
    <property type="evidence" value="ECO:0007669"/>
    <property type="project" value="InterPro"/>
</dbReference>
<dbReference type="PANTHER" id="PTHR21137">
    <property type="entry name" value="ODORANT RECEPTOR"/>
    <property type="match status" value="1"/>
</dbReference>
<keyword evidence="2" id="KW-1003">Cell membrane</keyword>
<comment type="caution">
    <text evidence="10">Lacks conserved residue(s) required for the propagation of feature annotation.</text>
</comment>
<evidence type="ECO:0000313" key="11">
    <source>
        <dbReference type="EMBL" id="AME17982.1"/>
    </source>
</evidence>
<evidence type="ECO:0000256" key="8">
    <source>
        <dbReference type="ARBA" id="ARBA00023170"/>
    </source>
</evidence>
<dbReference type="GO" id="GO:0004984">
    <property type="term" value="F:olfactory receptor activity"/>
    <property type="evidence" value="ECO:0007669"/>
    <property type="project" value="InterPro"/>
</dbReference>
<evidence type="ECO:0000256" key="10">
    <source>
        <dbReference type="RuleBase" id="RU351113"/>
    </source>
</evidence>
<keyword evidence="7 10" id="KW-0472">Membrane</keyword>
<comment type="similarity">
    <text evidence="10">Belongs to the insect chemoreceptor superfamily. Heteromeric odorant receptor channel (TC 1.A.69) family.</text>
</comment>
<keyword evidence="8 10" id="KW-0675">Receptor</keyword>
<proteinExistence type="evidence at transcript level"/>
<comment type="subcellular location">
    <subcellularLocation>
        <location evidence="1 10">Cell membrane</location>
        <topology evidence="1 10">Multi-pass membrane protein</topology>
    </subcellularLocation>
</comment>
<feature type="transmembrane region" description="Helical" evidence="10">
    <location>
        <begin position="280"/>
        <end position="299"/>
    </location>
</feature>
<evidence type="ECO:0000256" key="7">
    <source>
        <dbReference type="ARBA" id="ARBA00023136"/>
    </source>
</evidence>
<evidence type="ECO:0000256" key="4">
    <source>
        <dbReference type="ARBA" id="ARBA00022692"/>
    </source>
</evidence>
<keyword evidence="6 10" id="KW-1133">Transmembrane helix</keyword>
<keyword evidence="4 10" id="KW-0812">Transmembrane</keyword>
<feature type="transmembrane region" description="Helical" evidence="10">
    <location>
        <begin position="142"/>
        <end position="165"/>
    </location>
</feature>
<dbReference type="InterPro" id="IPR004117">
    <property type="entry name" value="7tm6_olfct_rcpt"/>
</dbReference>
<dbReference type="AlphaFoldDB" id="A0A125S9Y6"/>
<feature type="transmembrane region" description="Helical" evidence="10">
    <location>
        <begin position="80"/>
        <end position="101"/>
    </location>
</feature>